<feature type="compositionally biased region" description="Basic and acidic residues" evidence="1">
    <location>
        <begin position="72"/>
        <end position="90"/>
    </location>
</feature>
<proteinExistence type="predicted"/>
<reference evidence="2" key="1">
    <citation type="journal article" date="2020" name="Stud. Mycol.">
        <title>101 Dothideomycetes genomes: a test case for predicting lifestyles and emergence of pathogens.</title>
        <authorList>
            <person name="Haridas S."/>
            <person name="Albert R."/>
            <person name="Binder M."/>
            <person name="Bloem J."/>
            <person name="Labutti K."/>
            <person name="Salamov A."/>
            <person name="Andreopoulos B."/>
            <person name="Baker S."/>
            <person name="Barry K."/>
            <person name="Bills G."/>
            <person name="Bluhm B."/>
            <person name="Cannon C."/>
            <person name="Castanera R."/>
            <person name="Culley D."/>
            <person name="Daum C."/>
            <person name="Ezra D."/>
            <person name="Gonzalez J."/>
            <person name="Henrissat B."/>
            <person name="Kuo A."/>
            <person name="Liang C."/>
            <person name="Lipzen A."/>
            <person name="Lutzoni F."/>
            <person name="Magnuson J."/>
            <person name="Mondo S."/>
            <person name="Nolan M."/>
            <person name="Ohm R."/>
            <person name="Pangilinan J."/>
            <person name="Park H.-J."/>
            <person name="Ramirez L."/>
            <person name="Alfaro M."/>
            <person name="Sun H."/>
            <person name="Tritt A."/>
            <person name="Yoshinaga Y."/>
            <person name="Zwiers L.-H."/>
            <person name="Turgeon B."/>
            <person name="Goodwin S."/>
            <person name="Spatafora J."/>
            <person name="Crous P."/>
            <person name="Grigoriev I."/>
        </authorList>
    </citation>
    <scope>NUCLEOTIDE SEQUENCE</scope>
    <source>
        <strain evidence="2">CBS 379.55</strain>
    </source>
</reference>
<keyword evidence="3" id="KW-1185">Reference proteome</keyword>
<name>A0A6A6JE55_WESOR</name>
<dbReference type="AlphaFoldDB" id="A0A6A6JE55"/>
<evidence type="ECO:0000313" key="2">
    <source>
        <dbReference type="EMBL" id="KAF2274900.1"/>
    </source>
</evidence>
<sequence length="105" mass="11412">MASENKSFVQSATDTVFTFVALYFTTLFSMDTWDAARSSPFRAPGSNTYFRPAHPAPPPDSYQGRMFNSARNRGDRRGVGRVPTARDSRPPIRMGGTAGCGACAL</sequence>
<dbReference type="Proteomes" id="UP000800097">
    <property type="component" value="Unassembled WGS sequence"/>
</dbReference>
<dbReference type="RefSeq" id="XP_033652439.1">
    <property type="nucleotide sequence ID" value="XM_033798720.1"/>
</dbReference>
<dbReference type="GeneID" id="54551895"/>
<evidence type="ECO:0000313" key="3">
    <source>
        <dbReference type="Proteomes" id="UP000800097"/>
    </source>
</evidence>
<evidence type="ECO:0000256" key="1">
    <source>
        <dbReference type="SAM" id="MobiDB-lite"/>
    </source>
</evidence>
<dbReference type="EMBL" id="ML986500">
    <property type="protein sequence ID" value="KAF2274900.1"/>
    <property type="molecule type" value="Genomic_DNA"/>
</dbReference>
<feature type="region of interest" description="Disordered" evidence="1">
    <location>
        <begin position="47"/>
        <end position="105"/>
    </location>
</feature>
<dbReference type="OrthoDB" id="2121326at2759"/>
<organism evidence="2 3">
    <name type="scientific">Westerdykella ornata</name>
    <dbReference type="NCBI Taxonomy" id="318751"/>
    <lineage>
        <taxon>Eukaryota</taxon>
        <taxon>Fungi</taxon>
        <taxon>Dikarya</taxon>
        <taxon>Ascomycota</taxon>
        <taxon>Pezizomycotina</taxon>
        <taxon>Dothideomycetes</taxon>
        <taxon>Pleosporomycetidae</taxon>
        <taxon>Pleosporales</taxon>
        <taxon>Sporormiaceae</taxon>
        <taxon>Westerdykella</taxon>
    </lineage>
</organism>
<protein>
    <submittedName>
        <fullName evidence="2">Uncharacterized protein</fullName>
    </submittedName>
</protein>
<gene>
    <name evidence="2" type="ORF">EI97DRAFT_434808</name>
</gene>
<accession>A0A6A6JE55</accession>